<dbReference type="SUPFAM" id="SSF51735">
    <property type="entry name" value="NAD(P)-binding Rossmann-fold domains"/>
    <property type="match status" value="1"/>
</dbReference>
<evidence type="ECO:0000256" key="1">
    <source>
        <dbReference type="ARBA" id="ARBA00006484"/>
    </source>
</evidence>
<dbReference type="OrthoDB" id="191139at2759"/>
<proteinExistence type="inferred from homology"/>
<dbReference type="Gene3D" id="3.40.50.720">
    <property type="entry name" value="NAD(P)-binding Rossmann-like Domain"/>
    <property type="match status" value="1"/>
</dbReference>
<dbReference type="PRINTS" id="PR00081">
    <property type="entry name" value="GDHRDH"/>
</dbReference>
<gene>
    <name evidence="4" type="ORF">B0J11DRAFT_519763</name>
</gene>
<comment type="similarity">
    <text evidence="1">Belongs to the short-chain dehydrogenases/reductases (SDR) family.</text>
</comment>
<evidence type="ECO:0000313" key="4">
    <source>
        <dbReference type="EMBL" id="KAH7136026.1"/>
    </source>
</evidence>
<accession>A0A9P9EF76</accession>
<dbReference type="GO" id="GO:0016491">
    <property type="term" value="F:oxidoreductase activity"/>
    <property type="evidence" value="ECO:0007669"/>
    <property type="project" value="UniProtKB-KW"/>
</dbReference>
<evidence type="ECO:0000313" key="5">
    <source>
        <dbReference type="Proteomes" id="UP000700596"/>
    </source>
</evidence>
<evidence type="ECO:0008006" key="6">
    <source>
        <dbReference type="Google" id="ProtNLM"/>
    </source>
</evidence>
<comment type="caution">
    <text evidence="4">The sequence shown here is derived from an EMBL/GenBank/DDBJ whole genome shotgun (WGS) entry which is preliminary data.</text>
</comment>
<organism evidence="4 5">
    <name type="scientific">Dendryphion nanum</name>
    <dbReference type="NCBI Taxonomy" id="256645"/>
    <lineage>
        <taxon>Eukaryota</taxon>
        <taxon>Fungi</taxon>
        <taxon>Dikarya</taxon>
        <taxon>Ascomycota</taxon>
        <taxon>Pezizomycotina</taxon>
        <taxon>Dothideomycetes</taxon>
        <taxon>Pleosporomycetidae</taxon>
        <taxon>Pleosporales</taxon>
        <taxon>Torulaceae</taxon>
        <taxon>Dendryphion</taxon>
    </lineage>
</organism>
<keyword evidence="3" id="KW-0560">Oxidoreductase</keyword>
<evidence type="ECO:0000256" key="2">
    <source>
        <dbReference type="ARBA" id="ARBA00022857"/>
    </source>
</evidence>
<keyword evidence="5" id="KW-1185">Reference proteome</keyword>
<dbReference type="InterPro" id="IPR002347">
    <property type="entry name" value="SDR_fam"/>
</dbReference>
<evidence type="ECO:0000256" key="3">
    <source>
        <dbReference type="ARBA" id="ARBA00023002"/>
    </source>
</evidence>
<dbReference type="EMBL" id="JAGMWT010000002">
    <property type="protein sequence ID" value="KAH7136026.1"/>
    <property type="molecule type" value="Genomic_DNA"/>
</dbReference>
<protein>
    <recommendedName>
        <fullName evidence="6">NAD(P)-binding protein</fullName>
    </recommendedName>
</protein>
<dbReference type="InterPro" id="IPR036291">
    <property type="entry name" value="NAD(P)-bd_dom_sf"/>
</dbReference>
<sequence>MTTFTQICPPPPSFTEDNLIDLSSKVYLITGATAGIGHHLATLLYTLHATVYIGARSLSHYTTAITTIQAAAPTSKGILKPFIADLSSLQTIKPAVSTFQAAEYRLDVLFLNAGVMTPVPDSKTINGYDLEIGTNCLASFLLVSLLQPMMQNVASHFCHPNQSIRVVWVSSLLNVSTPHGGVQFDENGAPKQLKGMENYMQSKAGVYLLAQEFSRRQKNTKDSSSSTAINESSYGNPHGVLHISLNPGHVKTELQGNALSPMRLIMGVVSKGPRYGAYTELFAGLAPGVNDGNFVIPWGRKGNVPDHIAASTKARNGGKSVSAIFYEWCEQQIQPFV</sequence>
<dbReference type="AlphaFoldDB" id="A0A9P9EF76"/>
<dbReference type="PANTHER" id="PTHR24320">
    <property type="entry name" value="RETINOL DEHYDROGENASE"/>
    <property type="match status" value="1"/>
</dbReference>
<dbReference type="Proteomes" id="UP000700596">
    <property type="component" value="Unassembled WGS sequence"/>
</dbReference>
<dbReference type="PANTHER" id="PTHR24320:SF236">
    <property type="entry name" value="SHORT-CHAIN DEHYDROGENASE-RELATED"/>
    <property type="match status" value="1"/>
</dbReference>
<reference evidence="4" key="1">
    <citation type="journal article" date="2021" name="Nat. Commun.">
        <title>Genetic determinants of endophytism in the Arabidopsis root mycobiome.</title>
        <authorList>
            <person name="Mesny F."/>
            <person name="Miyauchi S."/>
            <person name="Thiergart T."/>
            <person name="Pickel B."/>
            <person name="Atanasova L."/>
            <person name="Karlsson M."/>
            <person name="Huettel B."/>
            <person name="Barry K.W."/>
            <person name="Haridas S."/>
            <person name="Chen C."/>
            <person name="Bauer D."/>
            <person name="Andreopoulos W."/>
            <person name="Pangilinan J."/>
            <person name="LaButti K."/>
            <person name="Riley R."/>
            <person name="Lipzen A."/>
            <person name="Clum A."/>
            <person name="Drula E."/>
            <person name="Henrissat B."/>
            <person name="Kohler A."/>
            <person name="Grigoriev I.V."/>
            <person name="Martin F.M."/>
            <person name="Hacquard S."/>
        </authorList>
    </citation>
    <scope>NUCLEOTIDE SEQUENCE</scope>
    <source>
        <strain evidence="4">MPI-CAGE-CH-0243</strain>
    </source>
</reference>
<dbReference type="Pfam" id="PF00106">
    <property type="entry name" value="adh_short"/>
    <property type="match status" value="1"/>
</dbReference>
<keyword evidence="2" id="KW-0521">NADP</keyword>
<name>A0A9P9EF76_9PLEO</name>